<feature type="non-terminal residue" evidence="2">
    <location>
        <position position="146"/>
    </location>
</feature>
<reference evidence="2" key="1">
    <citation type="submission" date="2021-02" db="EMBL/GenBank/DDBJ databases">
        <authorList>
            <person name="Dougan E. K."/>
            <person name="Rhodes N."/>
            <person name="Thang M."/>
            <person name="Chan C."/>
        </authorList>
    </citation>
    <scope>NUCLEOTIDE SEQUENCE</scope>
</reference>
<dbReference type="Proteomes" id="UP000649617">
    <property type="component" value="Unassembled WGS sequence"/>
</dbReference>
<protein>
    <submittedName>
        <fullName evidence="2">Uncharacterized protein</fullName>
    </submittedName>
</protein>
<feature type="coiled-coil region" evidence="1">
    <location>
        <begin position="27"/>
        <end position="73"/>
    </location>
</feature>
<gene>
    <name evidence="2" type="ORF">SPIL2461_LOCUS8030</name>
</gene>
<evidence type="ECO:0000313" key="2">
    <source>
        <dbReference type="EMBL" id="CAE7340880.1"/>
    </source>
</evidence>
<evidence type="ECO:0000256" key="1">
    <source>
        <dbReference type="SAM" id="Coils"/>
    </source>
</evidence>
<evidence type="ECO:0000313" key="3">
    <source>
        <dbReference type="Proteomes" id="UP000649617"/>
    </source>
</evidence>
<keyword evidence="1" id="KW-0175">Coiled coil</keyword>
<name>A0A812NXE7_SYMPI</name>
<proteinExistence type="predicted"/>
<dbReference type="EMBL" id="CAJNIZ010012958">
    <property type="protein sequence ID" value="CAE7340880.1"/>
    <property type="molecule type" value="Genomic_DNA"/>
</dbReference>
<accession>A0A812NXE7</accession>
<organism evidence="2 3">
    <name type="scientific">Symbiodinium pilosum</name>
    <name type="common">Dinoflagellate</name>
    <dbReference type="NCBI Taxonomy" id="2952"/>
    <lineage>
        <taxon>Eukaryota</taxon>
        <taxon>Sar</taxon>
        <taxon>Alveolata</taxon>
        <taxon>Dinophyceae</taxon>
        <taxon>Suessiales</taxon>
        <taxon>Symbiodiniaceae</taxon>
        <taxon>Symbiodinium</taxon>
    </lineage>
</organism>
<dbReference type="OrthoDB" id="446595at2759"/>
<comment type="caution">
    <text evidence="2">The sequence shown here is derived from an EMBL/GenBank/DDBJ whole genome shotgun (WGS) entry which is preliminary data.</text>
</comment>
<keyword evidence="3" id="KW-1185">Reference proteome</keyword>
<dbReference type="AlphaFoldDB" id="A0A812NXE7"/>
<sequence length="146" mass="17171">DLGPPPKRQTDNMPTPASIENQKQAYARALDQQLESGTRTINEQKNQALDILRNAAEEKKMKYTMQLEEQLLQQEFELDEQCHQQIMQLQQAAFQQKSQLEHQASTLIMEFKQRQMQEQLQNRLYQQKLKMYQMRQAQRPGGQGPP</sequence>